<dbReference type="GO" id="GO:0004462">
    <property type="term" value="F:lactoylglutathione lyase activity"/>
    <property type="evidence" value="ECO:0007669"/>
    <property type="project" value="InterPro"/>
</dbReference>
<dbReference type="InterPro" id="IPR037523">
    <property type="entry name" value="VOC_core"/>
</dbReference>
<gene>
    <name evidence="3" type="ORF">GlitD10_2021</name>
</gene>
<dbReference type="PROSITE" id="PS51819">
    <property type="entry name" value="VOC"/>
    <property type="match status" value="1"/>
</dbReference>
<reference evidence="3 4" key="1">
    <citation type="submission" date="2016-10" db="EMBL/GenBank/DDBJ databases">
        <title>Description of Gloeomargarita lithophora gen. nov., sp. nov., a thylakoid-bearing basal-branching cyanobacterium with intracellular carbonates, and proposal for Gloeomargaritales ord. nov.</title>
        <authorList>
            <person name="Moreira D."/>
            <person name="Tavera R."/>
            <person name="Benzerara K."/>
            <person name="Skouri-Panet F."/>
            <person name="Couradeau E."/>
            <person name="Gerard E."/>
            <person name="Loussert C."/>
            <person name="Novelo E."/>
            <person name="Zivanovic Y."/>
            <person name="Lopez-Garcia P."/>
        </authorList>
    </citation>
    <scope>NUCLEOTIDE SEQUENCE [LARGE SCALE GENOMIC DNA]</scope>
    <source>
        <strain evidence="3 4">D10</strain>
    </source>
</reference>
<dbReference type="PROSITE" id="PS00934">
    <property type="entry name" value="GLYOXALASE_I_1"/>
    <property type="match status" value="1"/>
</dbReference>
<keyword evidence="4" id="KW-1185">Reference proteome</keyword>
<dbReference type="InterPro" id="IPR050383">
    <property type="entry name" value="GlyoxalaseI/FosfomycinResist"/>
</dbReference>
<evidence type="ECO:0000256" key="1">
    <source>
        <dbReference type="ARBA" id="ARBA00022723"/>
    </source>
</evidence>
<keyword evidence="3" id="KW-0456">Lyase</keyword>
<dbReference type="Pfam" id="PF00903">
    <property type="entry name" value="Glyoxalase"/>
    <property type="match status" value="1"/>
</dbReference>
<dbReference type="Proteomes" id="UP000180235">
    <property type="component" value="Chromosome"/>
</dbReference>
<dbReference type="AlphaFoldDB" id="A0A1J0AEM6"/>
<evidence type="ECO:0000259" key="2">
    <source>
        <dbReference type="PROSITE" id="PS51819"/>
    </source>
</evidence>
<evidence type="ECO:0000313" key="3">
    <source>
        <dbReference type="EMBL" id="APB34347.1"/>
    </source>
</evidence>
<dbReference type="InterPro" id="IPR029068">
    <property type="entry name" value="Glyas_Bleomycin-R_OHBP_Dase"/>
</dbReference>
<dbReference type="STRING" id="1188229.GlitD10_2021"/>
<feature type="domain" description="VOC" evidence="2">
    <location>
        <begin position="5"/>
        <end position="122"/>
    </location>
</feature>
<dbReference type="EMBL" id="CP017675">
    <property type="protein sequence ID" value="APB34347.1"/>
    <property type="molecule type" value="Genomic_DNA"/>
</dbReference>
<dbReference type="PANTHER" id="PTHR21366">
    <property type="entry name" value="GLYOXALASE FAMILY PROTEIN"/>
    <property type="match status" value="1"/>
</dbReference>
<accession>A0A1J0AEM6</accession>
<name>A0A1J0AEM6_9CYAN</name>
<proteinExistence type="predicted"/>
<sequence>MQLVHYLHTAITVNDLERSQHFYGEILGLELVHRPLNFPGCWYEIQGIQIHLIQHFHPPTLLPDPAKWGRNAHLAFAVADLPQAAQELLSAGYPVQKSSSGRAALFTQDPDGHIIELSQWEP</sequence>
<dbReference type="KEGG" id="glt:GlitD10_2021"/>
<dbReference type="SUPFAM" id="SSF54593">
    <property type="entry name" value="Glyoxalase/Bleomycin resistance protein/Dihydroxybiphenyl dioxygenase"/>
    <property type="match status" value="1"/>
</dbReference>
<dbReference type="PANTHER" id="PTHR21366:SF22">
    <property type="entry name" value="VOC DOMAIN-CONTAINING PROTEIN"/>
    <property type="match status" value="1"/>
</dbReference>
<dbReference type="InterPro" id="IPR004360">
    <property type="entry name" value="Glyas_Fos-R_dOase_dom"/>
</dbReference>
<dbReference type="OrthoDB" id="192739at2"/>
<dbReference type="RefSeq" id="WP_071454798.1">
    <property type="nucleotide sequence ID" value="NZ_CP017675.1"/>
</dbReference>
<organism evidence="3 4">
    <name type="scientific">Gloeomargarita lithophora Alchichica-D10</name>
    <dbReference type="NCBI Taxonomy" id="1188229"/>
    <lineage>
        <taxon>Bacteria</taxon>
        <taxon>Bacillati</taxon>
        <taxon>Cyanobacteriota</taxon>
        <taxon>Cyanophyceae</taxon>
        <taxon>Gloeomargaritales</taxon>
        <taxon>Gloeomargaritaceae</taxon>
        <taxon>Gloeomargarita</taxon>
    </lineage>
</organism>
<protein>
    <submittedName>
        <fullName evidence="3">Lactoylglutathione lyase and related lyase</fullName>
    </submittedName>
</protein>
<dbReference type="GO" id="GO:0046872">
    <property type="term" value="F:metal ion binding"/>
    <property type="evidence" value="ECO:0007669"/>
    <property type="project" value="UniProtKB-KW"/>
</dbReference>
<keyword evidence="1" id="KW-0479">Metal-binding</keyword>
<evidence type="ECO:0000313" key="4">
    <source>
        <dbReference type="Proteomes" id="UP000180235"/>
    </source>
</evidence>
<dbReference type="Gene3D" id="3.10.180.10">
    <property type="entry name" value="2,3-Dihydroxybiphenyl 1,2-Dioxygenase, domain 1"/>
    <property type="match status" value="1"/>
</dbReference>
<dbReference type="InterPro" id="IPR018146">
    <property type="entry name" value="Glyoxalase_1_CS"/>
</dbReference>